<dbReference type="OrthoDB" id="9806203at2"/>
<evidence type="ECO:0000259" key="13">
    <source>
        <dbReference type="SMART" id="SM00934"/>
    </source>
</evidence>
<evidence type="ECO:0000256" key="12">
    <source>
        <dbReference type="RuleBase" id="RU000512"/>
    </source>
</evidence>
<comment type="caution">
    <text evidence="14">The sequence shown here is derived from an EMBL/GenBank/DDBJ whole genome shotgun (WGS) entry which is preliminary data.</text>
</comment>
<dbReference type="HAMAP" id="MF_01200_B">
    <property type="entry name" value="OMPdecase_type1_B"/>
    <property type="match status" value="1"/>
</dbReference>
<keyword evidence="6 9" id="KW-0456">Lyase</keyword>
<feature type="binding site" evidence="9">
    <location>
        <begin position="56"/>
        <end position="65"/>
    </location>
    <ligand>
        <name>substrate</name>
    </ligand>
</feature>
<dbReference type="Pfam" id="PF00215">
    <property type="entry name" value="OMPdecase"/>
    <property type="match status" value="1"/>
</dbReference>
<dbReference type="STRING" id="1914305.BLW93_08375"/>
<dbReference type="PANTHER" id="PTHR32119">
    <property type="entry name" value="OROTIDINE 5'-PHOSPHATE DECARBOXYLASE"/>
    <property type="match status" value="1"/>
</dbReference>
<evidence type="ECO:0000313" key="15">
    <source>
        <dbReference type="Proteomes" id="UP000187408"/>
    </source>
</evidence>
<evidence type="ECO:0000256" key="11">
    <source>
        <dbReference type="PIRSR" id="PIRSR614732-2"/>
    </source>
</evidence>
<dbReference type="CDD" id="cd04725">
    <property type="entry name" value="OMP_decarboxylase_like"/>
    <property type="match status" value="1"/>
</dbReference>
<dbReference type="InterPro" id="IPR014732">
    <property type="entry name" value="OMPdecase"/>
</dbReference>
<gene>
    <name evidence="9" type="primary">pyrF</name>
    <name evidence="14" type="ORF">BLW93_08375</name>
</gene>
<feature type="binding site" evidence="9 11">
    <location>
        <position position="211"/>
    </location>
    <ligand>
        <name>substrate</name>
    </ligand>
</feature>
<protein>
    <recommendedName>
        <fullName evidence="9">Orotidine 5'-phosphate decarboxylase</fullName>
        <ecNumber evidence="9">4.1.1.23</ecNumber>
    </recommendedName>
    <alternativeName>
        <fullName evidence="9">OMP decarboxylase</fullName>
        <shortName evidence="9">OMPDCase</shortName>
        <shortName evidence="9">OMPdecase</shortName>
    </alternativeName>
</protein>
<dbReference type="SUPFAM" id="SSF51366">
    <property type="entry name" value="Ribulose-phoshate binding barrel"/>
    <property type="match status" value="1"/>
</dbReference>
<evidence type="ECO:0000256" key="5">
    <source>
        <dbReference type="ARBA" id="ARBA00022975"/>
    </source>
</evidence>
<dbReference type="InterPro" id="IPR047596">
    <property type="entry name" value="OMPdecase_bac"/>
</dbReference>
<dbReference type="FunFam" id="3.20.20.70:FF:000015">
    <property type="entry name" value="Orotidine 5'-phosphate decarboxylase"/>
    <property type="match status" value="1"/>
</dbReference>
<dbReference type="Proteomes" id="UP000187408">
    <property type="component" value="Unassembled WGS sequence"/>
</dbReference>
<feature type="active site" description="For OMPdecase activity" evidence="10">
    <location>
        <position position="61"/>
    </location>
</feature>
<feature type="binding site" evidence="9 11">
    <location>
        <position position="120"/>
    </location>
    <ligand>
        <name>substrate</name>
    </ligand>
</feature>
<evidence type="ECO:0000256" key="9">
    <source>
        <dbReference type="HAMAP-Rule" id="MF_01200"/>
    </source>
</evidence>
<dbReference type="AlphaFoldDB" id="A0A1R1MJD0"/>
<feature type="binding site" evidence="9 11">
    <location>
        <position position="29"/>
    </location>
    <ligand>
        <name>substrate</name>
    </ligand>
</feature>
<dbReference type="RefSeq" id="WP_076713634.1">
    <property type="nucleotide sequence ID" value="NZ_MOEN01000046.1"/>
</dbReference>
<name>A0A1R1MJD0_9BACT</name>
<keyword evidence="15" id="KW-1185">Reference proteome</keyword>
<sequence length="233" mass="25863">MIIVALDFPDTGIALETVDKLKGKIRTFKVGLELFLRGGFNIVREIHNRGCGVFLDLKFHDIPNTVCGAAKVAIENEVFMYNVHTLGGFEFLKKIADFNREYAEKMGVRRPLLIGVTILTSMDKNDLRTIGIEKDIESEVLTLAEIAKKAGLDGVVCSPKEIKLIKENFGEGFITVTPGIRPEWAAKNDQKRVMTPSQAKRAGTDFIVVGRPITAAENMEEAAERILKELETV</sequence>
<comment type="similarity">
    <text evidence="8 9">Belongs to the OMP decarboxylase family. Type 1 subfamily.</text>
</comment>
<dbReference type="EMBL" id="MOEN01000046">
    <property type="protein sequence ID" value="OMH39856.1"/>
    <property type="molecule type" value="Genomic_DNA"/>
</dbReference>
<accession>A0A1R1MJD0</accession>
<comment type="subunit">
    <text evidence="3 9">Homodimer.</text>
</comment>
<feature type="domain" description="Orotidine 5'-phosphate decarboxylase" evidence="13">
    <location>
        <begin position="1"/>
        <end position="226"/>
    </location>
</feature>
<feature type="binding site" evidence="9 11">
    <location>
        <position position="7"/>
    </location>
    <ligand>
        <name>substrate</name>
    </ligand>
</feature>
<comment type="catalytic activity">
    <reaction evidence="7 9 12">
        <text>orotidine 5'-phosphate + H(+) = UMP + CO2</text>
        <dbReference type="Rhea" id="RHEA:11596"/>
        <dbReference type="ChEBI" id="CHEBI:15378"/>
        <dbReference type="ChEBI" id="CHEBI:16526"/>
        <dbReference type="ChEBI" id="CHEBI:57538"/>
        <dbReference type="ChEBI" id="CHEBI:57865"/>
        <dbReference type="EC" id="4.1.1.23"/>
    </reaction>
</comment>
<dbReference type="SMART" id="SM00934">
    <property type="entry name" value="OMPdecase"/>
    <property type="match status" value="1"/>
</dbReference>
<dbReference type="GO" id="GO:0044205">
    <property type="term" value="P:'de novo' UMP biosynthetic process"/>
    <property type="evidence" value="ECO:0007669"/>
    <property type="project" value="UniProtKB-UniRule"/>
</dbReference>
<dbReference type="InterPro" id="IPR018089">
    <property type="entry name" value="OMPdecase_AS"/>
</dbReference>
<evidence type="ECO:0000256" key="6">
    <source>
        <dbReference type="ARBA" id="ARBA00023239"/>
    </source>
</evidence>
<dbReference type="GO" id="GO:0005829">
    <property type="term" value="C:cytosol"/>
    <property type="evidence" value="ECO:0007669"/>
    <property type="project" value="TreeGrafter"/>
</dbReference>
<evidence type="ECO:0000256" key="7">
    <source>
        <dbReference type="ARBA" id="ARBA00049157"/>
    </source>
</evidence>
<comment type="pathway">
    <text evidence="2 9 12">Pyrimidine metabolism; UMP biosynthesis via de novo pathway; UMP from orotate: step 2/2.</text>
</comment>
<dbReference type="InterPro" id="IPR001754">
    <property type="entry name" value="OMPdeCOase_dom"/>
</dbReference>
<evidence type="ECO:0000256" key="4">
    <source>
        <dbReference type="ARBA" id="ARBA00022793"/>
    </source>
</evidence>
<reference evidence="14 15" key="1">
    <citation type="submission" date="2016-10" db="EMBL/GenBank/DDBJ databases">
        <title>Genome sequence of a sulfur-reducing bacterium Desulfurobacterium indicum K6013.</title>
        <authorList>
            <person name="Cao J."/>
            <person name="Shao Z."/>
            <person name="Alain K."/>
            <person name="Jebbar M."/>
        </authorList>
    </citation>
    <scope>NUCLEOTIDE SEQUENCE [LARGE SCALE GENOMIC DNA]</scope>
    <source>
        <strain evidence="14 15">K6013</strain>
    </source>
</reference>
<dbReference type="GO" id="GO:0004590">
    <property type="term" value="F:orotidine-5'-phosphate decarboxylase activity"/>
    <property type="evidence" value="ECO:0007669"/>
    <property type="project" value="UniProtKB-UniRule"/>
</dbReference>
<feature type="active site" description="Proton donor" evidence="9">
    <location>
        <position position="58"/>
    </location>
</feature>
<dbReference type="NCBIfam" id="NF001273">
    <property type="entry name" value="PRK00230.1"/>
    <property type="match status" value="1"/>
</dbReference>
<evidence type="ECO:0000256" key="1">
    <source>
        <dbReference type="ARBA" id="ARBA00002356"/>
    </source>
</evidence>
<dbReference type="GO" id="GO:0006207">
    <property type="term" value="P:'de novo' pyrimidine nucleobase biosynthetic process"/>
    <property type="evidence" value="ECO:0007669"/>
    <property type="project" value="InterPro"/>
</dbReference>
<keyword evidence="5 9" id="KW-0665">Pyrimidine biosynthesis</keyword>
<dbReference type="Gene3D" id="3.20.20.70">
    <property type="entry name" value="Aldolase class I"/>
    <property type="match status" value="1"/>
</dbReference>
<dbReference type="PROSITE" id="PS00156">
    <property type="entry name" value="OMPDECASE"/>
    <property type="match status" value="1"/>
</dbReference>
<feature type="binding site" evidence="9 11">
    <location>
        <position position="190"/>
    </location>
    <ligand>
        <name>substrate</name>
    </ligand>
</feature>
<keyword evidence="4 9" id="KW-0210">Decarboxylase</keyword>
<feature type="binding site" evidence="9 11">
    <location>
        <position position="181"/>
    </location>
    <ligand>
        <name>substrate</name>
    </ligand>
</feature>
<evidence type="ECO:0000256" key="8">
    <source>
        <dbReference type="ARBA" id="ARBA00061012"/>
    </source>
</evidence>
<feature type="binding site" evidence="9 11">
    <location>
        <position position="210"/>
    </location>
    <ligand>
        <name>substrate</name>
    </ligand>
</feature>
<evidence type="ECO:0000256" key="2">
    <source>
        <dbReference type="ARBA" id="ARBA00004861"/>
    </source>
</evidence>
<dbReference type="InterPro" id="IPR013785">
    <property type="entry name" value="Aldolase_TIM"/>
</dbReference>
<dbReference type="InterPro" id="IPR011060">
    <property type="entry name" value="RibuloseP-bd_barrel"/>
</dbReference>
<organism evidence="14 15">
    <name type="scientific">Desulfurobacterium indicum</name>
    <dbReference type="NCBI Taxonomy" id="1914305"/>
    <lineage>
        <taxon>Bacteria</taxon>
        <taxon>Pseudomonadati</taxon>
        <taxon>Aquificota</taxon>
        <taxon>Aquificia</taxon>
        <taxon>Desulfurobacteriales</taxon>
        <taxon>Desulfurobacteriaceae</taxon>
        <taxon>Desulfurobacterium</taxon>
    </lineage>
</organism>
<dbReference type="PANTHER" id="PTHR32119:SF2">
    <property type="entry name" value="OROTIDINE 5'-PHOSPHATE DECARBOXYLASE"/>
    <property type="match status" value="1"/>
</dbReference>
<comment type="function">
    <text evidence="1 9">Catalyzes the decarboxylation of orotidine 5'-monophosphate (OMP) to uridine 5'-monophosphate (UMP).</text>
</comment>
<feature type="active site" description="For OMPdecase activity" evidence="10">
    <location>
        <position position="56"/>
    </location>
</feature>
<dbReference type="EC" id="4.1.1.23" evidence="9"/>
<dbReference type="NCBIfam" id="TIGR01740">
    <property type="entry name" value="pyrF"/>
    <property type="match status" value="1"/>
</dbReference>
<evidence type="ECO:0000256" key="3">
    <source>
        <dbReference type="ARBA" id="ARBA00011738"/>
    </source>
</evidence>
<proteinExistence type="inferred from homology"/>
<feature type="active site" description="For OMPdecase activity" evidence="10">
    <location>
        <position position="58"/>
    </location>
</feature>
<evidence type="ECO:0000256" key="10">
    <source>
        <dbReference type="PIRSR" id="PIRSR614732-1"/>
    </source>
</evidence>
<dbReference type="UniPathway" id="UPA00070">
    <property type="reaction ID" value="UER00120"/>
</dbReference>
<evidence type="ECO:0000313" key="14">
    <source>
        <dbReference type="EMBL" id="OMH39856.1"/>
    </source>
</evidence>